<dbReference type="NCBIfam" id="TIGR01727">
    <property type="entry name" value="oligo_HPY"/>
    <property type="match status" value="1"/>
</dbReference>
<dbReference type="PROSITE" id="PS50893">
    <property type="entry name" value="ABC_TRANSPORTER_2"/>
    <property type="match status" value="1"/>
</dbReference>
<evidence type="ECO:0000256" key="6">
    <source>
        <dbReference type="ARBA" id="ARBA00022840"/>
    </source>
</evidence>
<dbReference type="Gene3D" id="3.40.50.300">
    <property type="entry name" value="P-loop containing nucleotide triphosphate hydrolases"/>
    <property type="match status" value="1"/>
</dbReference>
<feature type="compositionally biased region" description="Pro residues" evidence="8">
    <location>
        <begin position="12"/>
        <end position="27"/>
    </location>
</feature>
<proteinExistence type="inferred from homology"/>
<keyword evidence="7" id="KW-0472">Membrane</keyword>
<dbReference type="Proteomes" id="UP000326178">
    <property type="component" value="Chromosome"/>
</dbReference>
<evidence type="ECO:0000256" key="1">
    <source>
        <dbReference type="ARBA" id="ARBA00004202"/>
    </source>
</evidence>
<comment type="similarity">
    <text evidence="2">Belongs to the ABC transporter superfamily.</text>
</comment>
<dbReference type="FunFam" id="3.40.50.300:FF:000016">
    <property type="entry name" value="Oligopeptide ABC transporter ATP-binding component"/>
    <property type="match status" value="1"/>
</dbReference>
<dbReference type="EMBL" id="CP023702">
    <property type="protein sequence ID" value="QEU71059.1"/>
    <property type="molecule type" value="Genomic_DNA"/>
</dbReference>
<gene>
    <name evidence="10" type="ORF">CP967_02965</name>
</gene>
<protein>
    <submittedName>
        <fullName evidence="10">ABC transporter ATP-binding protein</fullName>
    </submittedName>
</protein>
<evidence type="ECO:0000256" key="3">
    <source>
        <dbReference type="ARBA" id="ARBA00022448"/>
    </source>
</evidence>
<evidence type="ECO:0000256" key="8">
    <source>
        <dbReference type="SAM" id="MobiDB-lite"/>
    </source>
</evidence>
<dbReference type="GO" id="GO:0005886">
    <property type="term" value="C:plasma membrane"/>
    <property type="evidence" value="ECO:0007669"/>
    <property type="project" value="UniProtKB-SubCell"/>
</dbReference>
<dbReference type="Pfam" id="PF08352">
    <property type="entry name" value="oligo_HPY"/>
    <property type="match status" value="1"/>
</dbReference>
<keyword evidence="11" id="KW-1185">Reference proteome</keyword>
<feature type="compositionally biased region" description="Low complexity" evidence="8">
    <location>
        <begin position="28"/>
        <end position="40"/>
    </location>
</feature>
<sequence>MGLPEREAVTTAPPPGGPAPAPAPGAPGPAAGTPRAAPAPLLSATGVRTGFLTPRGLVQAVDGVDLTLSEGETLGIVGESGSGKSVLGRTLMGLITDGPGTTVSGTVLLGGQDVHALTPARRRALWGTEVAMVFQDPMTSLNPVKKVGAHLTESVRLHLGLSRAEARDRAVGLLRQVGIPEPARRARQYPHELSGGMRQRVVIAMALACGPRLLIADEPTTALDVTVQKQILDLLRTLAQDLRMATVLISHDLATVAGRTDRVAVMYAGRLVEHAPTQAVFERPRHPYSSALIASIPQLDLPPHTLLPTIEGRPPNLLHPPPGCRFAPRCTAATDRCTTEAPRLTGRHGDQDAEGVVACHHPLGAVQEATA</sequence>
<dbReference type="OrthoDB" id="3327300at2"/>
<keyword evidence="3" id="KW-0813">Transport</keyword>
<dbReference type="AlphaFoldDB" id="A0A5J6F402"/>
<dbReference type="Pfam" id="PF00005">
    <property type="entry name" value="ABC_tran"/>
    <property type="match status" value="1"/>
</dbReference>
<dbReference type="PROSITE" id="PS00211">
    <property type="entry name" value="ABC_TRANSPORTER_1"/>
    <property type="match status" value="1"/>
</dbReference>
<feature type="domain" description="ABC transporter" evidence="9">
    <location>
        <begin position="42"/>
        <end position="293"/>
    </location>
</feature>
<keyword evidence="4" id="KW-1003">Cell membrane</keyword>
<dbReference type="InterPro" id="IPR003593">
    <property type="entry name" value="AAA+_ATPase"/>
</dbReference>
<reference evidence="10 11" key="1">
    <citation type="submission" date="2017-09" db="EMBL/GenBank/DDBJ databases">
        <authorList>
            <person name="Lee N."/>
            <person name="Cho B.-K."/>
        </authorList>
    </citation>
    <scope>NUCLEOTIDE SEQUENCE [LARGE SCALE GENOMIC DNA]</scope>
    <source>
        <strain evidence="10 11">ATCC 12769</strain>
    </source>
</reference>
<evidence type="ECO:0000256" key="4">
    <source>
        <dbReference type="ARBA" id="ARBA00022475"/>
    </source>
</evidence>
<dbReference type="CDD" id="cd03257">
    <property type="entry name" value="ABC_NikE_OppD_transporters"/>
    <property type="match status" value="1"/>
</dbReference>
<dbReference type="InterPro" id="IPR050388">
    <property type="entry name" value="ABC_Ni/Peptide_Import"/>
</dbReference>
<dbReference type="SUPFAM" id="SSF52540">
    <property type="entry name" value="P-loop containing nucleoside triphosphate hydrolases"/>
    <property type="match status" value="1"/>
</dbReference>
<name>A0A5J6F402_9ACTN</name>
<evidence type="ECO:0000256" key="5">
    <source>
        <dbReference type="ARBA" id="ARBA00022741"/>
    </source>
</evidence>
<dbReference type="GO" id="GO:0016887">
    <property type="term" value="F:ATP hydrolysis activity"/>
    <property type="evidence" value="ECO:0007669"/>
    <property type="project" value="InterPro"/>
</dbReference>
<keyword evidence="6 10" id="KW-0067">ATP-binding</keyword>
<evidence type="ECO:0000256" key="7">
    <source>
        <dbReference type="ARBA" id="ARBA00023136"/>
    </source>
</evidence>
<feature type="region of interest" description="Disordered" evidence="8">
    <location>
        <begin position="1"/>
        <end position="40"/>
    </location>
</feature>
<dbReference type="KEGG" id="snk:CP967_02965"/>
<evidence type="ECO:0000313" key="10">
    <source>
        <dbReference type="EMBL" id="QEU71059.1"/>
    </source>
</evidence>
<evidence type="ECO:0000313" key="11">
    <source>
        <dbReference type="Proteomes" id="UP000326178"/>
    </source>
</evidence>
<evidence type="ECO:0000259" key="9">
    <source>
        <dbReference type="PROSITE" id="PS50893"/>
    </source>
</evidence>
<dbReference type="InterPro" id="IPR013563">
    <property type="entry name" value="Oligopep_ABC_C"/>
</dbReference>
<dbReference type="InterPro" id="IPR003439">
    <property type="entry name" value="ABC_transporter-like_ATP-bd"/>
</dbReference>
<dbReference type="PANTHER" id="PTHR43297">
    <property type="entry name" value="OLIGOPEPTIDE TRANSPORT ATP-BINDING PROTEIN APPD"/>
    <property type="match status" value="1"/>
</dbReference>
<accession>A0A5J6F402</accession>
<organism evidence="10 11">
    <name type="scientific">Streptomyces nitrosporeus</name>
    <dbReference type="NCBI Taxonomy" id="28894"/>
    <lineage>
        <taxon>Bacteria</taxon>
        <taxon>Bacillati</taxon>
        <taxon>Actinomycetota</taxon>
        <taxon>Actinomycetes</taxon>
        <taxon>Kitasatosporales</taxon>
        <taxon>Streptomycetaceae</taxon>
        <taxon>Streptomyces</taxon>
    </lineage>
</organism>
<dbReference type="SMART" id="SM00382">
    <property type="entry name" value="AAA"/>
    <property type="match status" value="1"/>
</dbReference>
<dbReference type="PANTHER" id="PTHR43297:SF2">
    <property type="entry name" value="DIPEPTIDE TRANSPORT ATP-BINDING PROTEIN DPPD"/>
    <property type="match status" value="1"/>
</dbReference>
<dbReference type="InterPro" id="IPR027417">
    <property type="entry name" value="P-loop_NTPase"/>
</dbReference>
<dbReference type="InterPro" id="IPR017871">
    <property type="entry name" value="ABC_transporter-like_CS"/>
</dbReference>
<dbReference type="GO" id="GO:0015833">
    <property type="term" value="P:peptide transport"/>
    <property type="evidence" value="ECO:0007669"/>
    <property type="project" value="InterPro"/>
</dbReference>
<dbReference type="GO" id="GO:0005524">
    <property type="term" value="F:ATP binding"/>
    <property type="evidence" value="ECO:0007669"/>
    <property type="project" value="UniProtKB-KW"/>
</dbReference>
<comment type="subcellular location">
    <subcellularLocation>
        <location evidence="1">Cell membrane</location>
        <topology evidence="1">Peripheral membrane protein</topology>
    </subcellularLocation>
</comment>
<evidence type="ECO:0000256" key="2">
    <source>
        <dbReference type="ARBA" id="ARBA00005417"/>
    </source>
</evidence>
<keyword evidence="5" id="KW-0547">Nucleotide-binding</keyword>